<reference evidence="8 9" key="1">
    <citation type="submission" date="2014-12" db="EMBL/GenBank/DDBJ databases">
        <title>Genome sequencing of Brevundimonas nasdae TPW30.</title>
        <authorList>
            <person name="Tan P.W."/>
            <person name="Chan K.-G."/>
        </authorList>
    </citation>
    <scope>NUCLEOTIDE SEQUENCE [LARGE SCALE GENOMIC DNA]</scope>
    <source>
        <strain evidence="8 9">TPW30</strain>
    </source>
</reference>
<dbReference type="SUPFAM" id="SSF52540">
    <property type="entry name" value="P-loop containing nucleoside triphosphate hydrolases"/>
    <property type="match status" value="1"/>
</dbReference>
<dbReference type="GO" id="GO:0009360">
    <property type="term" value="C:DNA polymerase III complex"/>
    <property type="evidence" value="ECO:0007669"/>
    <property type="project" value="TreeGrafter"/>
</dbReference>
<evidence type="ECO:0000256" key="1">
    <source>
        <dbReference type="ARBA" id="ARBA00012417"/>
    </source>
</evidence>
<keyword evidence="2" id="KW-0808">Transferase</keyword>
<evidence type="ECO:0000256" key="5">
    <source>
        <dbReference type="ARBA" id="ARBA00022932"/>
    </source>
</evidence>
<dbReference type="NCBIfam" id="TIGR01128">
    <property type="entry name" value="holA"/>
    <property type="match status" value="1"/>
</dbReference>
<dbReference type="RefSeq" id="WP_039246644.1">
    <property type="nucleotide sequence ID" value="NZ_JWSY01000019.1"/>
</dbReference>
<dbReference type="AlphaFoldDB" id="A0A0B4DRD4"/>
<sequence length="350" mass="37692">MILAKRPEIDRFLKAPDPAIRAAVIHGKDRSGVAERAEVLCKTVTPDLNDPFNVTVLTDSDIDGDETKLEEALTAMSLMGGRRLVRIRLSALKPGVDKAVAAALKIHAEGGYNPDAMMVVEADQLGRESALRKAAEKENGAVGIVCYEDETGDVARMVREALAADKVGLTSDALDRFVARLPRERGLMRQEIERLALFIGPGSGKTLDMDALEHHLGVEPDASLSDAALQAFGARPGPAQAGLRRAFAEGESSVLAVRSAAIHLGKLRWINILQANGANAKEAAKAAGVFWKQEAEMLRQARSWRLEALDEVLDSINTADVATKTTGMPDQLIAERLLLEIAGRARRLGL</sequence>
<dbReference type="PANTHER" id="PTHR34388">
    <property type="entry name" value="DNA POLYMERASE III SUBUNIT DELTA"/>
    <property type="match status" value="1"/>
</dbReference>
<evidence type="ECO:0000256" key="4">
    <source>
        <dbReference type="ARBA" id="ARBA00022705"/>
    </source>
</evidence>
<keyword evidence="4" id="KW-0235">DNA replication</keyword>
<dbReference type="GO" id="GO:0003887">
    <property type="term" value="F:DNA-directed DNA polymerase activity"/>
    <property type="evidence" value="ECO:0007669"/>
    <property type="project" value="UniProtKB-KW"/>
</dbReference>
<keyword evidence="3" id="KW-0548">Nucleotidyltransferase</keyword>
<dbReference type="GO" id="GO:0006261">
    <property type="term" value="P:DNA-templated DNA replication"/>
    <property type="evidence" value="ECO:0007669"/>
    <property type="project" value="TreeGrafter"/>
</dbReference>
<dbReference type="EMBL" id="JWSY01000019">
    <property type="protein sequence ID" value="KIC56828.1"/>
    <property type="molecule type" value="Genomic_DNA"/>
</dbReference>
<comment type="caution">
    <text evidence="8">The sequence shown here is derived from an EMBL/GenBank/DDBJ whole genome shotgun (WGS) entry which is preliminary data.</text>
</comment>
<evidence type="ECO:0000256" key="6">
    <source>
        <dbReference type="ARBA" id="ARBA00034754"/>
    </source>
</evidence>
<dbReference type="InterPro" id="IPR008921">
    <property type="entry name" value="DNA_pol3_clamp-load_cplx_C"/>
</dbReference>
<organism evidence="8 9">
    <name type="scientific">Brevundimonas nasdae</name>
    <dbReference type="NCBI Taxonomy" id="172043"/>
    <lineage>
        <taxon>Bacteria</taxon>
        <taxon>Pseudomonadati</taxon>
        <taxon>Pseudomonadota</taxon>
        <taxon>Alphaproteobacteria</taxon>
        <taxon>Caulobacterales</taxon>
        <taxon>Caulobacteraceae</taxon>
        <taxon>Brevundimonas</taxon>
    </lineage>
</organism>
<dbReference type="SUPFAM" id="SSF48019">
    <property type="entry name" value="post-AAA+ oligomerization domain-like"/>
    <property type="match status" value="1"/>
</dbReference>
<evidence type="ECO:0000256" key="3">
    <source>
        <dbReference type="ARBA" id="ARBA00022695"/>
    </source>
</evidence>
<dbReference type="GO" id="GO:0003677">
    <property type="term" value="F:DNA binding"/>
    <property type="evidence" value="ECO:0007669"/>
    <property type="project" value="InterPro"/>
</dbReference>
<dbReference type="EC" id="2.7.7.7" evidence="1"/>
<dbReference type="Gene3D" id="3.40.50.300">
    <property type="entry name" value="P-loop containing nucleotide triphosphate hydrolases"/>
    <property type="match status" value="1"/>
</dbReference>
<evidence type="ECO:0000256" key="2">
    <source>
        <dbReference type="ARBA" id="ARBA00022679"/>
    </source>
</evidence>
<dbReference type="Gene3D" id="1.20.272.10">
    <property type="match status" value="1"/>
</dbReference>
<name>A0A0B4DRD4_9CAUL</name>
<evidence type="ECO:0000256" key="7">
    <source>
        <dbReference type="ARBA" id="ARBA00049244"/>
    </source>
</evidence>
<comment type="similarity">
    <text evidence="6">Belongs to the DNA polymerase HolA subunit family.</text>
</comment>
<evidence type="ECO:0000313" key="9">
    <source>
        <dbReference type="Proteomes" id="UP000031166"/>
    </source>
</evidence>
<evidence type="ECO:0000313" key="8">
    <source>
        <dbReference type="EMBL" id="KIC56828.1"/>
    </source>
</evidence>
<protein>
    <recommendedName>
        <fullName evidence="1">DNA-directed DNA polymerase</fullName>
        <ecNumber evidence="1">2.7.7.7</ecNumber>
    </recommendedName>
</protein>
<gene>
    <name evidence="8" type="ORF">RM53_10695</name>
</gene>
<dbReference type="PANTHER" id="PTHR34388:SF1">
    <property type="entry name" value="DNA POLYMERASE III SUBUNIT DELTA"/>
    <property type="match status" value="1"/>
</dbReference>
<dbReference type="InterPro" id="IPR005790">
    <property type="entry name" value="DNA_polIII_delta"/>
</dbReference>
<accession>A0A0B4DRD4</accession>
<dbReference type="Proteomes" id="UP000031166">
    <property type="component" value="Unassembled WGS sequence"/>
</dbReference>
<dbReference type="InterPro" id="IPR027417">
    <property type="entry name" value="P-loop_NTPase"/>
</dbReference>
<comment type="catalytic activity">
    <reaction evidence="7">
        <text>DNA(n) + a 2'-deoxyribonucleoside 5'-triphosphate = DNA(n+1) + diphosphate</text>
        <dbReference type="Rhea" id="RHEA:22508"/>
        <dbReference type="Rhea" id="RHEA-COMP:17339"/>
        <dbReference type="Rhea" id="RHEA-COMP:17340"/>
        <dbReference type="ChEBI" id="CHEBI:33019"/>
        <dbReference type="ChEBI" id="CHEBI:61560"/>
        <dbReference type="ChEBI" id="CHEBI:173112"/>
        <dbReference type="EC" id="2.7.7.7"/>
    </reaction>
</comment>
<proteinExistence type="inferred from homology"/>
<dbReference type="STRING" id="172043.RM53_10695"/>
<keyword evidence="5" id="KW-0239">DNA-directed DNA polymerase</keyword>